<feature type="domain" description="RRM" evidence="11">
    <location>
        <begin position="129"/>
        <end position="208"/>
    </location>
</feature>
<dbReference type="InterPro" id="IPR010912">
    <property type="entry name" value="SPOC_met"/>
</dbReference>
<dbReference type="Pfam" id="PF00076">
    <property type="entry name" value="RRM_1"/>
    <property type="match status" value="3"/>
</dbReference>
<gene>
    <name evidence="13" type="ORF">BOX15_Mlig011251g2</name>
</gene>
<dbReference type="STRING" id="282301.A0A267EM51"/>
<feature type="region of interest" description="Disordered" evidence="10">
    <location>
        <begin position="1340"/>
        <end position="1405"/>
    </location>
</feature>
<feature type="region of interest" description="Disordered" evidence="10">
    <location>
        <begin position="1275"/>
        <end position="1299"/>
    </location>
</feature>
<evidence type="ECO:0000256" key="7">
    <source>
        <dbReference type="ARBA" id="ARBA00023163"/>
    </source>
</evidence>
<feature type="domain" description="RRM" evidence="11">
    <location>
        <begin position="226"/>
        <end position="301"/>
    </location>
</feature>
<feature type="compositionally biased region" description="Pro residues" evidence="10">
    <location>
        <begin position="1029"/>
        <end position="1042"/>
    </location>
</feature>
<feature type="compositionally biased region" description="Pro residues" evidence="10">
    <location>
        <begin position="1216"/>
        <end position="1225"/>
    </location>
</feature>
<evidence type="ECO:0000256" key="10">
    <source>
        <dbReference type="SAM" id="MobiDB-lite"/>
    </source>
</evidence>
<feature type="compositionally biased region" description="Polar residues" evidence="10">
    <location>
        <begin position="521"/>
        <end position="534"/>
    </location>
</feature>
<feature type="compositionally biased region" description="Pro residues" evidence="10">
    <location>
        <begin position="1060"/>
        <end position="1072"/>
    </location>
</feature>
<keyword evidence="8" id="KW-0539">Nucleus</keyword>
<evidence type="ECO:0000256" key="1">
    <source>
        <dbReference type="ARBA" id="ARBA00004123"/>
    </source>
</evidence>
<feature type="region of interest" description="Disordered" evidence="10">
    <location>
        <begin position="516"/>
        <end position="586"/>
    </location>
</feature>
<dbReference type="GO" id="GO:0005634">
    <property type="term" value="C:nucleus"/>
    <property type="evidence" value="ECO:0007669"/>
    <property type="project" value="UniProtKB-SubCell"/>
</dbReference>
<feature type="compositionally biased region" description="Polar residues" evidence="10">
    <location>
        <begin position="627"/>
        <end position="638"/>
    </location>
</feature>
<evidence type="ECO:0000259" key="12">
    <source>
        <dbReference type="PROSITE" id="PS50917"/>
    </source>
</evidence>
<dbReference type="PANTHER" id="PTHR23189">
    <property type="entry name" value="RNA RECOGNITION MOTIF-CONTAINING"/>
    <property type="match status" value="1"/>
</dbReference>
<feature type="domain" description="RRM" evidence="11">
    <location>
        <begin position="305"/>
        <end position="377"/>
    </location>
</feature>
<evidence type="ECO:0000256" key="9">
    <source>
        <dbReference type="PROSITE-ProRule" id="PRU00176"/>
    </source>
</evidence>
<feature type="region of interest" description="Disordered" evidence="10">
    <location>
        <begin position="439"/>
        <end position="500"/>
    </location>
</feature>
<feature type="compositionally biased region" description="Low complexity" evidence="10">
    <location>
        <begin position="546"/>
        <end position="562"/>
    </location>
</feature>
<dbReference type="CDD" id="cd21543">
    <property type="entry name" value="SPOC_SHARP"/>
    <property type="match status" value="1"/>
</dbReference>
<evidence type="ECO:0000259" key="11">
    <source>
        <dbReference type="PROSITE" id="PS50102"/>
    </source>
</evidence>
<keyword evidence="6" id="KW-0175">Coiled coil</keyword>
<feature type="compositionally biased region" description="Low complexity" evidence="10">
    <location>
        <begin position="1393"/>
        <end position="1405"/>
    </location>
</feature>
<evidence type="ECO:0000256" key="5">
    <source>
        <dbReference type="ARBA" id="ARBA00023015"/>
    </source>
</evidence>
<dbReference type="InterPro" id="IPR035979">
    <property type="entry name" value="RBD_domain_sf"/>
</dbReference>
<keyword evidence="3" id="KW-0597">Phosphoprotein</keyword>
<feature type="compositionally biased region" description="Low complexity" evidence="10">
    <location>
        <begin position="817"/>
        <end position="833"/>
    </location>
</feature>
<comment type="similarity">
    <text evidence="2">Belongs to the RRM Spen family.</text>
</comment>
<feature type="region of interest" description="Disordered" evidence="10">
    <location>
        <begin position="1025"/>
        <end position="1072"/>
    </location>
</feature>
<feature type="compositionally biased region" description="Basic residues" evidence="10">
    <location>
        <begin position="859"/>
        <end position="874"/>
    </location>
</feature>
<dbReference type="OrthoDB" id="6407164at2759"/>
<comment type="caution">
    <text evidence="13">The sequence shown here is derived from an EMBL/GenBank/DDBJ whole genome shotgun (WGS) entry which is preliminary data.</text>
</comment>
<dbReference type="PROSITE" id="PS50102">
    <property type="entry name" value="RRM"/>
    <property type="match status" value="4"/>
</dbReference>
<keyword evidence="7" id="KW-0804">Transcription</keyword>
<proteinExistence type="inferred from homology"/>
<dbReference type="PROSITE" id="PS50917">
    <property type="entry name" value="SPOC"/>
    <property type="match status" value="1"/>
</dbReference>
<feature type="compositionally biased region" description="Pro residues" evidence="10">
    <location>
        <begin position="650"/>
        <end position="662"/>
    </location>
</feature>
<sequence>MKEETCYLWISQLPPNVTQQTLTDLFSSYGCVLATKIHEAGNLRGAVLSFPDAKVAAKACAARHLLNGHSLTSEHCDQSGEPGLQRLKDLASGKFSDKSSLENGSTSVNNNNSPPIRTQVGKQDGSKLKVLKVWNFPDRSSDGSIQNGLFHEYRKVGKVSSIQVRGEKDDRHALIVFKRAEDAESAYELTKSGKSFFGMTLNVERLESADEAGEQVFDEFHPRASRTLLVSNIEPGVQEADLREKLAAYGAILDVELKSSTDGPAKATVQFSDIRGAAAALRQSADLTVGGQRVRLSYQKSQPTNCVWLANLASTVTESLLSKTFACHGRLRDVCVNSHRHCALVFFNELDDARRAVDAMKCASLLGQRLLVDFASQPCQKHFVDELVTSGQCSDYKLFDQLLAPELHRGIISSAKAAARYRDMMLEYVKARSHGNWRKVQDCGTNEADQDQDANRPTNPPELREFIESRQRVNSGSVRRKSGGHSSDGDVPAAKDGSERDQRLLARLSCFEDARSECSDADTSGSTAEQSGLVSDSDRLSTPGWLKKSNSPSLSSRSPAASTRKTPRATAAASGGLRPAGQQSVTERETRCLEQAVSAYEAALGTRSGSATQPLVGLFDCQSPSAGTCTEANPTSTIGEEEVRSSSTMPTPPETPVSPTPPLRVGQSTMVVKRRRNSESEEADSDAGGSIRSGKSARRHIGAQPPIKRENDAQLELAFDPADWAQPYESMYDKIKRRQASRTASASDGIRSLTRPGEVRRSDENSRKRSRPRPPASRQQSAAGPSASDTEDEAMQENVRTYPAQEAVRSKKQHQLSGSSSRFRSRKSTTTGSEVGGGGGGGGNEKRRRGSSSAAKAPASKRLHRSSKSGKASRGKMSVDSVFGSSSDSEEAAAPSTPSTVPMTDSSRAESVVDPGSPPAGSRLTDIFAEAKAQLDPRAVTEKSLFSFSDDETFEPAPDLPTIDRFQPDAAAISPDRVDDDEPPKLAAAHADLETTAAHALAQLSQRPAAISLSQPQFRVPELSLRPLIPAPPPPPLPPVPQPQTARSAAPEAGLMLHPVGPPAQPARPPMQPAAQQDLDQFVQDVIRKVQAAPPNQAACWDNQQQQAGDTPTVTSASSAVGISVASSAEVTPTQPTISLTGGLAQRPAKKSPPAMEALALQHLDDVIREVVEGNIDLSPYMERDRLRYPSGERFTLTPVPPAVTPVRPPSVTQPALPPQPPSSLPTPVTTAPELRLQPFSICSVTTCAAPPDTSAAPIQQVSQLMTPQSIAVSSLSTTSTTSDSTGNDAFAQRMQQQQQQQQTQQQQVQLQALYMQLFASGRYPQDLLYSQYVPQLQLFQPSSAPPPPPQLPAQTASQPQQPQQQPLPSQPPPPPPPPQPPQPPQQPPQQQPPQQQQSQAPAQSGQLDALLRKYPVKWQGRLALKNDEAGVQMHFVRGSDTLAKAALELAAPDAARVLKVAQRMRLEPAQLEGVQRKMADEAEYCVLLAVACGVNAQDYRSQTHNLREAFIKYLQEKQAAGIVNVNYPDQQDVPAYVVHIFPPGQFATSKLQQYASDLYANLFPQPSSETPHLLVVVTTV</sequence>
<name>A0A267EM51_9PLAT</name>
<organism evidence="13 14">
    <name type="scientific">Macrostomum lignano</name>
    <dbReference type="NCBI Taxonomy" id="282301"/>
    <lineage>
        <taxon>Eukaryota</taxon>
        <taxon>Metazoa</taxon>
        <taxon>Spiralia</taxon>
        <taxon>Lophotrochozoa</taxon>
        <taxon>Platyhelminthes</taxon>
        <taxon>Rhabditophora</taxon>
        <taxon>Macrostomorpha</taxon>
        <taxon>Macrostomida</taxon>
        <taxon>Macrostomidae</taxon>
        <taxon>Macrostomum</taxon>
    </lineage>
</organism>
<evidence type="ECO:0000313" key="13">
    <source>
        <dbReference type="EMBL" id="PAA62044.1"/>
    </source>
</evidence>
<dbReference type="SUPFAM" id="SSF54928">
    <property type="entry name" value="RNA-binding domain, RBD"/>
    <property type="match status" value="3"/>
</dbReference>
<evidence type="ECO:0000256" key="6">
    <source>
        <dbReference type="ARBA" id="ARBA00023054"/>
    </source>
</evidence>
<feature type="compositionally biased region" description="Pro residues" evidence="10">
    <location>
        <begin position="1199"/>
        <end position="1209"/>
    </location>
</feature>
<evidence type="ECO:0000256" key="4">
    <source>
        <dbReference type="ARBA" id="ARBA00022884"/>
    </source>
</evidence>
<feature type="compositionally biased region" description="Gly residues" evidence="10">
    <location>
        <begin position="834"/>
        <end position="843"/>
    </location>
</feature>
<keyword evidence="4 9" id="KW-0694">RNA-binding</keyword>
<dbReference type="SMART" id="SM00360">
    <property type="entry name" value="RRM"/>
    <property type="match status" value="4"/>
</dbReference>
<protein>
    <recommendedName>
        <fullName evidence="15">Msx2-interacting protein</fullName>
    </recommendedName>
</protein>
<keyword evidence="5" id="KW-0805">Transcription regulation</keyword>
<accession>A0A267EM51</accession>
<evidence type="ECO:0000313" key="14">
    <source>
        <dbReference type="Proteomes" id="UP000215902"/>
    </source>
</evidence>
<feature type="region of interest" description="Disordered" evidence="10">
    <location>
        <begin position="735"/>
        <end position="923"/>
    </location>
</feature>
<dbReference type="EMBL" id="NIVC01001979">
    <property type="protein sequence ID" value="PAA62044.1"/>
    <property type="molecule type" value="Genomic_DNA"/>
</dbReference>
<dbReference type="InterPro" id="IPR016194">
    <property type="entry name" value="SPOC-like_C_dom_sf"/>
</dbReference>
<evidence type="ECO:0000256" key="2">
    <source>
        <dbReference type="ARBA" id="ARBA00005387"/>
    </source>
</evidence>
<evidence type="ECO:0000256" key="8">
    <source>
        <dbReference type="ARBA" id="ARBA00023242"/>
    </source>
</evidence>
<dbReference type="GO" id="GO:0003723">
    <property type="term" value="F:RNA binding"/>
    <property type="evidence" value="ECO:0007669"/>
    <property type="project" value="UniProtKB-UniRule"/>
</dbReference>
<feature type="compositionally biased region" description="Polar residues" evidence="10">
    <location>
        <begin position="101"/>
        <end position="116"/>
    </location>
</feature>
<dbReference type="InterPro" id="IPR000504">
    <property type="entry name" value="RRM_dom"/>
</dbReference>
<feature type="region of interest" description="Disordered" evidence="10">
    <location>
        <begin position="627"/>
        <end position="714"/>
    </location>
</feature>
<dbReference type="FunFam" id="2.40.290.10:FF:000002">
    <property type="entry name" value="Spen family transcriptional repressor"/>
    <property type="match status" value="1"/>
</dbReference>
<dbReference type="Gene3D" id="2.40.290.10">
    <property type="match status" value="1"/>
</dbReference>
<dbReference type="Gene3D" id="3.30.70.330">
    <property type="match status" value="4"/>
</dbReference>
<comment type="subcellular location">
    <subcellularLocation>
        <location evidence="1">Nucleus</location>
    </subcellularLocation>
</comment>
<evidence type="ECO:0008006" key="15">
    <source>
        <dbReference type="Google" id="ProtNLM"/>
    </source>
</evidence>
<feature type="compositionally biased region" description="Basic and acidic residues" evidence="10">
    <location>
        <begin position="462"/>
        <end position="471"/>
    </location>
</feature>
<dbReference type="Proteomes" id="UP000215902">
    <property type="component" value="Unassembled WGS sequence"/>
</dbReference>
<dbReference type="Pfam" id="PF07744">
    <property type="entry name" value="SPOC"/>
    <property type="match status" value="1"/>
</dbReference>
<evidence type="ECO:0000256" key="3">
    <source>
        <dbReference type="ARBA" id="ARBA00022553"/>
    </source>
</evidence>
<feature type="compositionally biased region" description="Pro residues" evidence="10">
    <location>
        <begin position="1369"/>
        <end position="1392"/>
    </location>
</feature>
<feature type="domain" description="RRM" evidence="11">
    <location>
        <begin position="6"/>
        <end position="82"/>
    </location>
</feature>
<feature type="domain" description="SPOC" evidence="12">
    <location>
        <begin position="1408"/>
        <end position="1581"/>
    </location>
</feature>
<feature type="compositionally biased region" description="Low complexity" evidence="10">
    <location>
        <begin position="1353"/>
        <end position="1368"/>
    </location>
</feature>
<dbReference type="PRINTS" id="PR01217">
    <property type="entry name" value="PRICHEXTENSN"/>
</dbReference>
<dbReference type="SUPFAM" id="SSF100939">
    <property type="entry name" value="SPOC domain-like"/>
    <property type="match status" value="1"/>
</dbReference>
<reference evidence="13 14" key="1">
    <citation type="submission" date="2017-06" db="EMBL/GenBank/DDBJ databases">
        <title>A platform for efficient transgenesis in Macrostomum lignano, a flatworm model organism for stem cell research.</title>
        <authorList>
            <person name="Berezikov E."/>
        </authorList>
    </citation>
    <scope>NUCLEOTIDE SEQUENCE [LARGE SCALE GENOMIC DNA]</scope>
    <source>
        <strain evidence="13">DV1</strain>
        <tissue evidence="13">Whole organism</tissue>
    </source>
</reference>
<dbReference type="InterPro" id="IPR012677">
    <property type="entry name" value="Nucleotide-bd_a/b_plait_sf"/>
</dbReference>
<keyword evidence="14" id="KW-1185">Reference proteome</keyword>
<feature type="region of interest" description="Disordered" evidence="10">
    <location>
        <begin position="1199"/>
        <end position="1231"/>
    </location>
</feature>
<feature type="compositionally biased region" description="Low complexity" evidence="10">
    <location>
        <begin position="875"/>
        <end position="900"/>
    </location>
</feature>
<feature type="compositionally biased region" description="Basic and acidic residues" evidence="10">
    <location>
        <begin position="757"/>
        <end position="767"/>
    </location>
</feature>
<feature type="region of interest" description="Disordered" evidence="10">
    <location>
        <begin position="95"/>
        <end position="123"/>
    </location>
</feature>
<feature type="compositionally biased region" description="Low complexity" evidence="10">
    <location>
        <begin position="1275"/>
        <end position="1286"/>
    </location>
</feature>
<dbReference type="InterPro" id="IPR012921">
    <property type="entry name" value="SPOC_C"/>
</dbReference>